<dbReference type="AlphaFoldDB" id="A0A177EU70"/>
<dbReference type="EMBL" id="LVKK01000114">
    <property type="protein sequence ID" value="OAG35574.1"/>
    <property type="molecule type" value="Genomic_DNA"/>
</dbReference>
<reference evidence="2 3" key="1">
    <citation type="submission" date="2016-03" db="EMBL/GenBank/DDBJ databases">
        <title>Draft genome sequence of the Fonsecaea monophora CBS 269.37.</title>
        <authorList>
            <person name="Bombassaro A."/>
            <person name="Vinicius W.A."/>
            <person name="De Hoog S."/>
            <person name="Sun J."/>
            <person name="Souza E.M."/>
            <person name="Raittz R.T."/>
            <person name="Costa F."/>
            <person name="Leao A.C."/>
            <person name="Tadra-Sfeir M.Z."/>
            <person name="Baura V."/>
            <person name="Balsanelli E."/>
            <person name="Pedrosa F.O."/>
            <person name="Moreno L.F."/>
            <person name="Steffens M.B."/>
            <person name="Xi L."/>
            <person name="Bocca A.L."/>
            <person name="Felipe M.S."/>
            <person name="Teixeira M."/>
            <person name="Telles Filho F.Q."/>
            <person name="Azevedo C.M."/>
            <person name="Gomes R."/>
            <person name="Vicente V.A."/>
        </authorList>
    </citation>
    <scope>NUCLEOTIDE SEQUENCE [LARGE SCALE GENOMIC DNA]</scope>
    <source>
        <strain evidence="2 3">CBS 269.37</strain>
    </source>
</reference>
<comment type="caution">
    <text evidence="2">The sequence shown here is derived from an EMBL/GenBank/DDBJ whole genome shotgun (WGS) entry which is preliminary data.</text>
</comment>
<dbReference type="RefSeq" id="XP_022507526.1">
    <property type="nucleotide sequence ID" value="XM_022660172.1"/>
</dbReference>
<dbReference type="Pfam" id="PF06985">
    <property type="entry name" value="HET"/>
    <property type="match status" value="1"/>
</dbReference>
<evidence type="ECO:0000259" key="1">
    <source>
        <dbReference type="Pfam" id="PF06985"/>
    </source>
</evidence>
<dbReference type="PANTHER" id="PTHR24148:SF64">
    <property type="entry name" value="HETEROKARYON INCOMPATIBILITY DOMAIN-CONTAINING PROTEIN"/>
    <property type="match status" value="1"/>
</dbReference>
<keyword evidence="3" id="KW-1185">Reference proteome</keyword>
<accession>A0A177EU70</accession>
<name>A0A177EU70_9EURO</name>
<evidence type="ECO:0000313" key="3">
    <source>
        <dbReference type="Proteomes" id="UP000077002"/>
    </source>
</evidence>
<dbReference type="Proteomes" id="UP000077002">
    <property type="component" value="Unassembled WGS sequence"/>
</dbReference>
<organism evidence="2 3">
    <name type="scientific">Fonsecaea monophora</name>
    <dbReference type="NCBI Taxonomy" id="254056"/>
    <lineage>
        <taxon>Eukaryota</taxon>
        <taxon>Fungi</taxon>
        <taxon>Dikarya</taxon>
        <taxon>Ascomycota</taxon>
        <taxon>Pezizomycotina</taxon>
        <taxon>Eurotiomycetes</taxon>
        <taxon>Chaetothyriomycetidae</taxon>
        <taxon>Chaetothyriales</taxon>
        <taxon>Herpotrichiellaceae</taxon>
        <taxon>Fonsecaea</taxon>
    </lineage>
</organism>
<dbReference type="GeneID" id="34605373"/>
<feature type="domain" description="Heterokaryon incompatibility" evidence="1">
    <location>
        <begin position="41"/>
        <end position="133"/>
    </location>
</feature>
<dbReference type="PANTHER" id="PTHR24148">
    <property type="entry name" value="ANKYRIN REPEAT DOMAIN-CONTAINING PROTEIN 39 HOMOLOG-RELATED"/>
    <property type="match status" value="1"/>
</dbReference>
<dbReference type="InterPro" id="IPR010730">
    <property type="entry name" value="HET"/>
</dbReference>
<gene>
    <name evidence="2" type="ORF">AYO21_10250</name>
</gene>
<sequence>MLLYLVTQDPECGQDSVQIEGHYWKLAAHDLDAPDAEDIRFTCVSYTWGAERERSPFHRDYQISDRTIPALSAVIQHRPSCTRFWIDAFCVPVDAPERIHTLESMGFIYSRADEVIVVLSTAARPVLEQMSTSDRVDPVYLDVLEKEKWVSRAWTYQEAANSKVLSITCEESCGVIVPGSHFLNCLGHTLTHLDDSASVASDKRERYPRLDAFEDLIAEHMIAGYLERPALQVMSNMDRRTQHRDEDHFYAMIGAISTTRASSCATLAPSEAFMSLCERKGDYSFIYSVAKRDSTPSKRWRPVPGDLPSILPWHCYGEGQPAHEESDSLYLDLMLPLEISPINEDGKKFVQQWLASSKLGSAESHGPLQESAYAALRTMGFQGSPECVTTTHGFFFPADTIPTEEETTILVATGVRWSCGAPGLARCIGDVEKYIPGVFFGRIDDAAAISVKVS</sequence>
<dbReference type="InterPro" id="IPR052895">
    <property type="entry name" value="HetReg/Transcr_Mod"/>
</dbReference>
<evidence type="ECO:0000313" key="2">
    <source>
        <dbReference type="EMBL" id="OAG35574.1"/>
    </source>
</evidence>
<protein>
    <recommendedName>
        <fullName evidence="1">Heterokaryon incompatibility domain-containing protein</fullName>
    </recommendedName>
</protein>
<dbReference type="OrthoDB" id="6329284at2759"/>
<proteinExistence type="predicted"/>